<proteinExistence type="predicted"/>
<evidence type="ECO:0000313" key="3">
    <source>
        <dbReference type="EMBL" id="TDL26450.1"/>
    </source>
</evidence>
<dbReference type="VEuPathDB" id="FungiDB:BD410DRAFT_895154"/>
<sequence>MYRVLPFFFVALLVQAHGGHEQSPQSSSEILYYAQKHMASEHHIKESSESLLTTAGIGSGKGSRVPDEGSGGGQGKQGKQVEIEIRNERRVETSRESREMSREEAW</sequence>
<dbReference type="EMBL" id="ML170161">
    <property type="protein sequence ID" value="TDL26450.1"/>
    <property type="molecule type" value="Genomic_DNA"/>
</dbReference>
<organism evidence="3 4">
    <name type="scientific">Rickenella mellea</name>
    <dbReference type="NCBI Taxonomy" id="50990"/>
    <lineage>
        <taxon>Eukaryota</taxon>
        <taxon>Fungi</taxon>
        <taxon>Dikarya</taxon>
        <taxon>Basidiomycota</taxon>
        <taxon>Agaricomycotina</taxon>
        <taxon>Agaricomycetes</taxon>
        <taxon>Hymenochaetales</taxon>
        <taxon>Rickenellaceae</taxon>
        <taxon>Rickenella</taxon>
    </lineage>
</organism>
<evidence type="ECO:0008006" key="5">
    <source>
        <dbReference type="Google" id="ProtNLM"/>
    </source>
</evidence>
<evidence type="ECO:0000313" key="4">
    <source>
        <dbReference type="Proteomes" id="UP000294933"/>
    </source>
</evidence>
<reference evidence="3 4" key="1">
    <citation type="submission" date="2018-06" db="EMBL/GenBank/DDBJ databases">
        <title>A transcriptomic atlas of mushroom development highlights an independent origin of complex multicellularity.</title>
        <authorList>
            <consortium name="DOE Joint Genome Institute"/>
            <person name="Krizsan K."/>
            <person name="Almasi E."/>
            <person name="Merenyi Z."/>
            <person name="Sahu N."/>
            <person name="Viragh M."/>
            <person name="Koszo T."/>
            <person name="Mondo S."/>
            <person name="Kiss B."/>
            <person name="Balint B."/>
            <person name="Kues U."/>
            <person name="Barry K."/>
            <person name="Hegedus J.C."/>
            <person name="Henrissat B."/>
            <person name="Johnson J."/>
            <person name="Lipzen A."/>
            <person name="Ohm R."/>
            <person name="Nagy I."/>
            <person name="Pangilinan J."/>
            <person name="Yan J."/>
            <person name="Xiong Y."/>
            <person name="Grigoriev I.V."/>
            <person name="Hibbett D.S."/>
            <person name="Nagy L.G."/>
        </authorList>
    </citation>
    <scope>NUCLEOTIDE SEQUENCE [LARGE SCALE GENOMIC DNA]</scope>
    <source>
        <strain evidence="3 4">SZMC22713</strain>
    </source>
</reference>
<feature type="region of interest" description="Disordered" evidence="1">
    <location>
        <begin position="43"/>
        <end position="106"/>
    </location>
</feature>
<feature type="chain" id="PRO_5021394752" description="Secreted protein" evidence="2">
    <location>
        <begin position="22"/>
        <end position="106"/>
    </location>
</feature>
<accession>A0A4Y7QHX6</accession>
<evidence type="ECO:0000256" key="2">
    <source>
        <dbReference type="SAM" id="SignalP"/>
    </source>
</evidence>
<feature type="signal peptide" evidence="2">
    <location>
        <begin position="1"/>
        <end position="21"/>
    </location>
</feature>
<name>A0A4Y7QHX6_9AGAM</name>
<gene>
    <name evidence="3" type="ORF">BD410DRAFT_895154</name>
</gene>
<keyword evidence="2" id="KW-0732">Signal</keyword>
<protein>
    <recommendedName>
        <fullName evidence="5">Secreted protein</fullName>
    </recommendedName>
</protein>
<keyword evidence="4" id="KW-1185">Reference proteome</keyword>
<feature type="compositionally biased region" description="Basic and acidic residues" evidence="1">
    <location>
        <begin position="79"/>
        <end position="106"/>
    </location>
</feature>
<dbReference type="Proteomes" id="UP000294933">
    <property type="component" value="Unassembled WGS sequence"/>
</dbReference>
<evidence type="ECO:0000256" key="1">
    <source>
        <dbReference type="SAM" id="MobiDB-lite"/>
    </source>
</evidence>
<dbReference type="AlphaFoldDB" id="A0A4Y7QHX6"/>